<dbReference type="InterPro" id="IPR050509">
    <property type="entry name" value="CoA-transferase_III"/>
</dbReference>
<dbReference type="OrthoDB" id="9058532at2"/>
<evidence type="ECO:0000313" key="1">
    <source>
        <dbReference type="EMBL" id="PPE73189.1"/>
    </source>
</evidence>
<dbReference type="GO" id="GO:0003824">
    <property type="term" value="F:catalytic activity"/>
    <property type="evidence" value="ECO:0007669"/>
    <property type="project" value="InterPro"/>
</dbReference>
<reference evidence="1 2" key="1">
    <citation type="submission" date="2018-02" db="EMBL/GenBank/DDBJ databases">
        <title>Genome sequencing of Solimonas sp. HR-BB.</title>
        <authorList>
            <person name="Lee Y."/>
            <person name="Jeon C.O."/>
        </authorList>
    </citation>
    <scope>NUCLEOTIDE SEQUENCE [LARGE SCALE GENOMIC DNA]</scope>
    <source>
        <strain evidence="1 2">HR-BB</strain>
    </source>
</reference>
<dbReference type="PANTHER" id="PTHR48228:SF5">
    <property type="entry name" value="ALPHA-METHYLACYL-COA RACEMASE"/>
    <property type="match status" value="1"/>
</dbReference>
<dbReference type="AlphaFoldDB" id="A0A2S5TDX8"/>
<dbReference type="EMBL" id="PSNW01000008">
    <property type="protein sequence ID" value="PPE73189.1"/>
    <property type="molecule type" value="Genomic_DNA"/>
</dbReference>
<evidence type="ECO:0000313" key="2">
    <source>
        <dbReference type="Proteomes" id="UP000238220"/>
    </source>
</evidence>
<dbReference type="RefSeq" id="WP_104231228.1">
    <property type="nucleotide sequence ID" value="NZ_PSNW01000008.1"/>
</dbReference>
<keyword evidence="2" id="KW-1185">Reference proteome</keyword>
<dbReference type="Gene3D" id="3.30.1540.10">
    <property type="entry name" value="formyl-coa transferase, domain 3"/>
    <property type="match status" value="1"/>
</dbReference>
<accession>A0A2S5TDX8</accession>
<organism evidence="1 2">
    <name type="scientific">Solimonas fluminis</name>
    <dbReference type="NCBI Taxonomy" id="2086571"/>
    <lineage>
        <taxon>Bacteria</taxon>
        <taxon>Pseudomonadati</taxon>
        <taxon>Pseudomonadota</taxon>
        <taxon>Gammaproteobacteria</taxon>
        <taxon>Nevskiales</taxon>
        <taxon>Nevskiaceae</taxon>
        <taxon>Solimonas</taxon>
    </lineage>
</organism>
<dbReference type="Proteomes" id="UP000238220">
    <property type="component" value="Unassembled WGS sequence"/>
</dbReference>
<dbReference type="InterPro" id="IPR023606">
    <property type="entry name" value="CoA-Trfase_III_dom_1_sf"/>
</dbReference>
<dbReference type="PANTHER" id="PTHR48228">
    <property type="entry name" value="SUCCINYL-COA--D-CITRAMALATE COA-TRANSFERASE"/>
    <property type="match status" value="1"/>
</dbReference>
<dbReference type="SUPFAM" id="SSF89796">
    <property type="entry name" value="CoA-transferase family III (CaiB/BaiF)"/>
    <property type="match status" value="1"/>
</dbReference>
<dbReference type="InterPro" id="IPR044855">
    <property type="entry name" value="CoA-Trfase_III_dom3_sf"/>
</dbReference>
<protein>
    <submittedName>
        <fullName evidence="1">Carnitine dehydratase</fullName>
    </submittedName>
</protein>
<proteinExistence type="predicted"/>
<sequence length="364" mass="38629">MSLNPLLAGIRVLDLSRLLPGPFATLYLAQLGAEVIKIEEPNGGDYARLTPEMFEVVNGGKKSVTLDLRKAEDVAAFKELVKSADVVIESFRPDVMGKLGCDYETLRAINPKLVFASLTGYGHTGPYRNRPGHDMNYRGYAGELSQTGAAGDAPSAGNFQVADLAGGALTCVVGILAAVIGARASGQGSFVDVAMMDGTLALQVLTLAGMRSTGKPAPRGGDILSGATPNYRIYETADGKHVACGALEYKFFANVCQMVGRPDLLKLPFAVGPKGEPLRQGLAELFKSKTRDEWEALLADGDSCVSAILDMDEVLANPQVQARGIVQQQNGKPVFANPIQFSHARTLNGASPKLGEHNQEILGR</sequence>
<name>A0A2S5TDX8_9GAMM</name>
<dbReference type="Pfam" id="PF02515">
    <property type="entry name" value="CoA_transf_3"/>
    <property type="match status" value="1"/>
</dbReference>
<dbReference type="InterPro" id="IPR003673">
    <property type="entry name" value="CoA-Trfase_fam_III"/>
</dbReference>
<dbReference type="Gene3D" id="3.40.50.10540">
    <property type="entry name" value="Crotonobetainyl-coa:carnitine coa-transferase, domain 1"/>
    <property type="match status" value="1"/>
</dbReference>
<gene>
    <name evidence="1" type="ORF">C3942_15340</name>
</gene>
<comment type="caution">
    <text evidence="1">The sequence shown here is derived from an EMBL/GenBank/DDBJ whole genome shotgun (WGS) entry which is preliminary data.</text>
</comment>